<dbReference type="EC" id="3.-.-.-" evidence="2"/>
<accession>A0AB39BUV5</accession>
<name>A0AB39BUV5_9BACI</name>
<dbReference type="Gene3D" id="3.40.710.10">
    <property type="entry name" value="DD-peptidase/beta-lactamase superfamily"/>
    <property type="match status" value="1"/>
</dbReference>
<dbReference type="PANTHER" id="PTHR46825">
    <property type="entry name" value="D-ALANYL-D-ALANINE-CARBOXYPEPTIDASE/ENDOPEPTIDASE AMPH"/>
    <property type="match status" value="1"/>
</dbReference>
<reference evidence="2" key="1">
    <citation type="submission" date="2024-07" db="EMBL/GenBank/DDBJ databases">
        <title>Identification and characteristics of an arsenic-resistant bacterial isolate, which belongs to a novel species.</title>
        <authorList>
            <person name="Juszczyk A."/>
            <person name="Kowalczyk A."/>
            <person name="Was K."/>
            <person name="Kosowicz W."/>
            <person name="Budzyn A."/>
            <person name="Latowski D."/>
        </authorList>
    </citation>
    <scope>NUCLEOTIDE SEQUENCE</scope>
    <source>
        <strain evidence="2">As8PL</strain>
    </source>
</reference>
<dbReference type="InterPro" id="IPR012338">
    <property type="entry name" value="Beta-lactam/transpept-like"/>
</dbReference>
<dbReference type="EMBL" id="CP162551">
    <property type="protein sequence ID" value="XDI37717.1"/>
    <property type="molecule type" value="Genomic_DNA"/>
</dbReference>
<dbReference type="Pfam" id="PF00144">
    <property type="entry name" value="Beta-lactamase"/>
    <property type="match status" value="1"/>
</dbReference>
<dbReference type="SUPFAM" id="SSF56601">
    <property type="entry name" value="beta-lactamase/transpeptidase-like"/>
    <property type="match status" value="1"/>
</dbReference>
<evidence type="ECO:0000259" key="1">
    <source>
        <dbReference type="Pfam" id="PF00144"/>
    </source>
</evidence>
<dbReference type="GO" id="GO:0016787">
    <property type="term" value="F:hydrolase activity"/>
    <property type="evidence" value="ECO:0007669"/>
    <property type="project" value="UniProtKB-KW"/>
</dbReference>
<sequence length="343" mass="37731">MLKTINMQERMDHYQVAGLSVAHIHNRHINLESYGLLEAGSTICVDDNTLFNTCSISKFLTGMLVVILAEKGLVDVDEDVNERLTSWKVPTNNWTEVKPVSLRNLLSHQSGIIDPEGSFSPLNVAGDIPSMVQLLEGKTPYCNEPIEVKYEPESEFHYSDAGFCIIEQLLEDVTGKSFAELMQEYVFKPLEMRNSTYEMNGSEINSEMVSTGHNKKGEVVEGSYPVYPYPAASGLWSTSSDLAKVVVELMNALHGESKLGLSARAAKEMISAQAGKEWCGLGVFLNGSENEVEMSSLGWGIGFQCMLVARPYTGHGLVVMTNTDLGVHQLKGIIGEVYQAYSS</sequence>
<evidence type="ECO:0000313" key="2">
    <source>
        <dbReference type="EMBL" id="XDI37717.1"/>
    </source>
</evidence>
<dbReference type="PANTHER" id="PTHR46825:SF12">
    <property type="entry name" value="PENICILLIN-BINDING PROTEIN 4"/>
    <property type="match status" value="1"/>
</dbReference>
<organism evidence="2">
    <name type="scientific">Alkalihalophilus sp. As8PL</name>
    <dbReference type="NCBI Taxonomy" id="3237103"/>
    <lineage>
        <taxon>Bacteria</taxon>
        <taxon>Bacillati</taxon>
        <taxon>Bacillota</taxon>
        <taxon>Bacilli</taxon>
        <taxon>Bacillales</taxon>
        <taxon>Bacillaceae</taxon>
        <taxon>Alkalihalophilus</taxon>
    </lineage>
</organism>
<dbReference type="InterPro" id="IPR001466">
    <property type="entry name" value="Beta-lactam-related"/>
</dbReference>
<proteinExistence type="predicted"/>
<protein>
    <submittedName>
        <fullName evidence="2">Serine hydrolase domain-containing protein</fullName>
        <ecNumber evidence="2">3.-.-.-</ecNumber>
    </submittedName>
</protein>
<dbReference type="RefSeq" id="WP_368505045.1">
    <property type="nucleotide sequence ID" value="NZ_CP162551.1"/>
</dbReference>
<feature type="domain" description="Beta-lactamase-related" evidence="1">
    <location>
        <begin position="7"/>
        <end position="325"/>
    </location>
</feature>
<gene>
    <name evidence="2" type="ORF">AB3N04_05195</name>
</gene>
<keyword evidence="2" id="KW-0378">Hydrolase</keyword>
<dbReference type="AlphaFoldDB" id="A0AB39BUV5"/>
<dbReference type="InterPro" id="IPR050491">
    <property type="entry name" value="AmpC-like"/>
</dbReference>